<dbReference type="InterPro" id="IPR017517">
    <property type="entry name" value="Maleyloyr_isom"/>
</dbReference>
<evidence type="ECO:0000313" key="2">
    <source>
        <dbReference type="EMBL" id="WSE26826.1"/>
    </source>
</evidence>
<dbReference type="Pfam" id="PF11716">
    <property type="entry name" value="MDMPI_N"/>
    <property type="match status" value="1"/>
</dbReference>
<dbReference type="InterPro" id="IPR024344">
    <property type="entry name" value="MDMPI_metal-binding"/>
</dbReference>
<proteinExistence type="predicted"/>
<protein>
    <submittedName>
        <fullName evidence="2">TIGR03086 family metal-binding protein</fullName>
    </submittedName>
</protein>
<evidence type="ECO:0000259" key="1">
    <source>
        <dbReference type="Pfam" id="PF11716"/>
    </source>
</evidence>
<dbReference type="RefSeq" id="WP_326565809.1">
    <property type="nucleotide sequence ID" value="NZ_CP142149.1"/>
</dbReference>
<gene>
    <name evidence="2" type="ORF">VSH64_28555</name>
</gene>
<keyword evidence="3" id="KW-1185">Reference proteome</keyword>
<dbReference type="InterPro" id="IPR017520">
    <property type="entry name" value="CHP03086"/>
</dbReference>
<dbReference type="NCBIfam" id="TIGR03086">
    <property type="entry name" value="TIGR03086 family metal-binding protein"/>
    <property type="match status" value="1"/>
</dbReference>
<sequence length="198" mass="21302">MISRFLRAGAEFERRLRLVTADRWSGPTPCDEWTVRQLVNHVTRGNLNYIALLHGASAAEFLALRDADALGADPLAAFGASLAETAAAFSAPGALDLLLDYPLGPVRGAQALAVRTTDTVVHTWDLARALGTDETLDAGLVSWTLSNLDTIYAGLAETPVSAETTHRFFAEPLGEVGSSSQELLLYRMGRRGVVHREA</sequence>
<organism evidence="2 3">
    <name type="scientific">Amycolatopsis rhabdoformis</name>
    <dbReference type="NCBI Taxonomy" id="1448059"/>
    <lineage>
        <taxon>Bacteria</taxon>
        <taxon>Bacillati</taxon>
        <taxon>Actinomycetota</taxon>
        <taxon>Actinomycetes</taxon>
        <taxon>Pseudonocardiales</taxon>
        <taxon>Pseudonocardiaceae</taxon>
        <taxon>Amycolatopsis</taxon>
    </lineage>
</organism>
<dbReference type="EMBL" id="CP142149">
    <property type="protein sequence ID" value="WSE26826.1"/>
    <property type="molecule type" value="Genomic_DNA"/>
</dbReference>
<dbReference type="InterPro" id="IPR034660">
    <property type="entry name" value="DinB/YfiT-like"/>
</dbReference>
<dbReference type="Proteomes" id="UP001330812">
    <property type="component" value="Chromosome"/>
</dbReference>
<feature type="domain" description="Mycothiol-dependent maleylpyruvate isomerase metal-binding" evidence="1">
    <location>
        <begin position="7"/>
        <end position="127"/>
    </location>
</feature>
<dbReference type="Gene3D" id="1.20.120.450">
    <property type="entry name" value="dinb family like domain"/>
    <property type="match status" value="1"/>
</dbReference>
<reference evidence="2 3" key="1">
    <citation type="journal article" date="2015" name="Int. J. Syst. Evol. Microbiol.">
        <title>Amycolatopsis rhabdoformis sp. nov., an actinomycete isolated from a tropical forest soil.</title>
        <authorList>
            <person name="Souza W.R."/>
            <person name="Silva R.E."/>
            <person name="Goodfellow M."/>
            <person name="Busarakam K."/>
            <person name="Figueiro F.S."/>
            <person name="Ferreira D."/>
            <person name="Rodrigues-Filho E."/>
            <person name="Moraes L.A.B."/>
            <person name="Zucchi T.D."/>
        </authorList>
    </citation>
    <scope>NUCLEOTIDE SEQUENCE [LARGE SCALE GENOMIC DNA]</scope>
    <source>
        <strain evidence="2 3">NCIMB 14900</strain>
    </source>
</reference>
<evidence type="ECO:0000313" key="3">
    <source>
        <dbReference type="Proteomes" id="UP001330812"/>
    </source>
</evidence>
<dbReference type="NCBIfam" id="TIGR03083">
    <property type="entry name" value="maleylpyruvate isomerase family mycothiol-dependent enzyme"/>
    <property type="match status" value="1"/>
</dbReference>
<accession>A0ABZ1HYX3</accession>
<name>A0ABZ1HYX3_9PSEU</name>
<dbReference type="SUPFAM" id="SSF109854">
    <property type="entry name" value="DinB/YfiT-like putative metalloenzymes"/>
    <property type="match status" value="1"/>
</dbReference>